<keyword evidence="5" id="KW-0443">Lipid metabolism</keyword>
<dbReference type="OrthoDB" id="9775794at2"/>
<name>A0A5E6U372_PSEFL</name>
<dbReference type="GO" id="GO:0006635">
    <property type="term" value="P:fatty acid beta-oxidation"/>
    <property type="evidence" value="ECO:0007669"/>
    <property type="project" value="TreeGrafter"/>
</dbReference>
<evidence type="ECO:0000313" key="10">
    <source>
        <dbReference type="EMBL" id="VVP32048.1"/>
    </source>
</evidence>
<dbReference type="CDD" id="cd06558">
    <property type="entry name" value="crotonase-like"/>
    <property type="match status" value="1"/>
</dbReference>
<evidence type="ECO:0000256" key="3">
    <source>
        <dbReference type="ARBA" id="ARBA00012076"/>
    </source>
</evidence>
<evidence type="ECO:0000256" key="5">
    <source>
        <dbReference type="ARBA" id="ARBA00023098"/>
    </source>
</evidence>
<keyword evidence="4" id="KW-0276">Fatty acid metabolism</keyword>
<evidence type="ECO:0000256" key="2">
    <source>
        <dbReference type="ARBA" id="ARBA00005254"/>
    </source>
</evidence>
<evidence type="ECO:0000256" key="6">
    <source>
        <dbReference type="ARBA" id="ARBA00023239"/>
    </source>
</evidence>
<evidence type="ECO:0000256" key="8">
    <source>
        <dbReference type="ARBA" id="ARBA00023717"/>
    </source>
</evidence>
<dbReference type="PANTHER" id="PTHR11941">
    <property type="entry name" value="ENOYL-COA HYDRATASE-RELATED"/>
    <property type="match status" value="1"/>
</dbReference>
<organism evidence="10 11">
    <name type="scientific">Pseudomonas fluorescens</name>
    <dbReference type="NCBI Taxonomy" id="294"/>
    <lineage>
        <taxon>Bacteria</taxon>
        <taxon>Pseudomonadati</taxon>
        <taxon>Pseudomonadota</taxon>
        <taxon>Gammaproteobacteria</taxon>
        <taxon>Pseudomonadales</taxon>
        <taxon>Pseudomonadaceae</taxon>
        <taxon>Pseudomonas</taxon>
    </lineage>
</organism>
<dbReference type="Proteomes" id="UP000385207">
    <property type="component" value="Unassembled WGS sequence"/>
</dbReference>
<dbReference type="GO" id="GO:0004300">
    <property type="term" value="F:enoyl-CoA hydratase activity"/>
    <property type="evidence" value="ECO:0007669"/>
    <property type="project" value="UniProtKB-EC"/>
</dbReference>
<dbReference type="RefSeq" id="WP_150746476.1">
    <property type="nucleotide sequence ID" value="NZ_CABVHE010000031.1"/>
</dbReference>
<proteinExistence type="inferred from homology"/>
<sequence length="258" mass="27955">MAFLNILVEQRAAVGLIRLNRPTVHNALNDTLMTELGQALLAFEADEQIRAIVITGNDKAFAAGADLSELQFKGFSDVYLEDFVTANWETVTRCRKPVIAAVAGLALGGGCELAMMCDMVIAADNARFGQPEVKVGTLPGAGGTQRLTRAIGKAKAMDLCLTGRFMEVDEAERCGLISRVVPLADLLDEALAVAEQIAGHPALAVKLNKEAINRAFETTLAEGVQFERRLMHASFASQDQKEGMQAFAQKRKPVWTHR</sequence>
<evidence type="ECO:0000313" key="11">
    <source>
        <dbReference type="Proteomes" id="UP000385207"/>
    </source>
</evidence>
<comment type="function">
    <text evidence="1">Could possibly oxidize fatty acids using specific components.</text>
</comment>
<dbReference type="Gene3D" id="3.90.226.10">
    <property type="entry name" value="2-enoyl-CoA Hydratase, Chain A, domain 1"/>
    <property type="match status" value="1"/>
</dbReference>
<dbReference type="InterPro" id="IPR018376">
    <property type="entry name" value="Enoyl-CoA_hyd/isom_CS"/>
</dbReference>
<dbReference type="Gene3D" id="1.10.12.10">
    <property type="entry name" value="Lyase 2-enoyl-coa Hydratase, Chain A, domain 2"/>
    <property type="match status" value="1"/>
</dbReference>
<protein>
    <recommendedName>
        <fullName evidence="3">enoyl-CoA hydratase</fullName>
        <ecNumber evidence="3">4.2.1.17</ecNumber>
    </recommendedName>
</protein>
<dbReference type="InterPro" id="IPR029045">
    <property type="entry name" value="ClpP/crotonase-like_dom_sf"/>
</dbReference>
<dbReference type="FunFam" id="3.90.226.10:FF:000019">
    <property type="entry name" value="Enoyl-CoA hydratase, mitochondrial"/>
    <property type="match status" value="1"/>
</dbReference>
<evidence type="ECO:0000256" key="1">
    <source>
        <dbReference type="ARBA" id="ARBA00002994"/>
    </source>
</evidence>
<dbReference type="PROSITE" id="PS00166">
    <property type="entry name" value="ENOYL_COA_HYDRATASE"/>
    <property type="match status" value="1"/>
</dbReference>
<dbReference type="EMBL" id="CABVII010000022">
    <property type="protein sequence ID" value="VVP32048.1"/>
    <property type="molecule type" value="Genomic_DNA"/>
</dbReference>
<comment type="similarity">
    <text evidence="2 9">Belongs to the enoyl-CoA hydratase/isomerase family.</text>
</comment>
<dbReference type="InterPro" id="IPR001753">
    <property type="entry name" value="Enoyl-CoA_hydra/iso"/>
</dbReference>
<comment type="catalytic activity">
    <reaction evidence="7">
        <text>a (3S)-3-hydroxyacyl-CoA = a (2E)-enoyl-CoA + H2O</text>
        <dbReference type="Rhea" id="RHEA:16105"/>
        <dbReference type="ChEBI" id="CHEBI:15377"/>
        <dbReference type="ChEBI" id="CHEBI:57318"/>
        <dbReference type="ChEBI" id="CHEBI:58856"/>
        <dbReference type="EC" id="4.2.1.17"/>
    </reaction>
</comment>
<dbReference type="InterPro" id="IPR014748">
    <property type="entry name" value="Enoyl-CoA_hydra_C"/>
</dbReference>
<evidence type="ECO:0000256" key="9">
    <source>
        <dbReference type="RuleBase" id="RU003707"/>
    </source>
</evidence>
<dbReference type="PANTHER" id="PTHR11941:SF54">
    <property type="entry name" value="ENOYL-COA HYDRATASE, MITOCHONDRIAL"/>
    <property type="match status" value="1"/>
</dbReference>
<dbReference type="AlphaFoldDB" id="A0A5E6U372"/>
<dbReference type="EC" id="4.2.1.17" evidence="3"/>
<dbReference type="NCBIfam" id="NF004517">
    <property type="entry name" value="PRK05862.1"/>
    <property type="match status" value="1"/>
</dbReference>
<evidence type="ECO:0000256" key="4">
    <source>
        <dbReference type="ARBA" id="ARBA00022832"/>
    </source>
</evidence>
<dbReference type="SUPFAM" id="SSF52096">
    <property type="entry name" value="ClpP/crotonase"/>
    <property type="match status" value="1"/>
</dbReference>
<accession>A0A5E6U372</accession>
<evidence type="ECO:0000256" key="7">
    <source>
        <dbReference type="ARBA" id="ARBA00023709"/>
    </source>
</evidence>
<gene>
    <name evidence="10" type="primary">echA8_6</name>
    <name evidence="10" type="ORF">PS862_04421</name>
</gene>
<keyword evidence="6 10" id="KW-0456">Lyase</keyword>
<reference evidence="10 11" key="1">
    <citation type="submission" date="2019-09" db="EMBL/GenBank/DDBJ databases">
        <authorList>
            <person name="Chandra G."/>
            <person name="Truman W A."/>
        </authorList>
    </citation>
    <scope>NUCLEOTIDE SEQUENCE [LARGE SCALE GENOMIC DNA]</scope>
    <source>
        <strain evidence="10">PS862</strain>
    </source>
</reference>
<dbReference type="FunFam" id="1.10.12.10:FF:000001">
    <property type="entry name" value="Probable enoyl-CoA hydratase, mitochondrial"/>
    <property type="match status" value="1"/>
</dbReference>
<comment type="catalytic activity">
    <reaction evidence="8">
        <text>a 4-saturated-(3S)-3-hydroxyacyl-CoA = a (3E)-enoyl-CoA + H2O</text>
        <dbReference type="Rhea" id="RHEA:20724"/>
        <dbReference type="ChEBI" id="CHEBI:15377"/>
        <dbReference type="ChEBI" id="CHEBI:58521"/>
        <dbReference type="ChEBI" id="CHEBI:137480"/>
        <dbReference type="EC" id="4.2.1.17"/>
    </reaction>
</comment>
<dbReference type="Pfam" id="PF00378">
    <property type="entry name" value="ECH_1"/>
    <property type="match status" value="1"/>
</dbReference>